<proteinExistence type="predicted"/>
<dbReference type="EMBL" id="SMYO01000005">
    <property type="protein sequence ID" value="TDK61751.1"/>
    <property type="molecule type" value="Genomic_DNA"/>
</dbReference>
<sequence>MFIRTYIQAKTRTEAANHLKNLLVLAEALNLKLTITNFEPYWKFDDSFQIEISGTNPTDEQLSKFLEGIASIWSRFPDSYLATKELEGCIIFIENIEFIEIFEGDF</sequence>
<organism evidence="1 2">
    <name type="scientific">Bacillus salipaludis</name>
    <dbReference type="NCBI Taxonomy" id="2547811"/>
    <lineage>
        <taxon>Bacteria</taxon>
        <taxon>Bacillati</taxon>
        <taxon>Bacillota</taxon>
        <taxon>Bacilli</taxon>
        <taxon>Bacillales</taxon>
        <taxon>Bacillaceae</taxon>
        <taxon>Bacillus</taxon>
    </lineage>
</organism>
<dbReference type="Proteomes" id="UP000295132">
    <property type="component" value="Unassembled WGS sequence"/>
</dbReference>
<reference evidence="1 2" key="1">
    <citation type="submission" date="2019-03" db="EMBL/GenBank/DDBJ databases">
        <title>Bacillus niacini sp. nov. a Nicotinate-Metabolizing Mesophile Isolated from Soil.</title>
        <authorList>
            <person name="Zhang G."/>
        </authorList>
    </citation>
    <scope>NUCLEOTIDE SEQUENCE [LARGE SCALE GENOMIC DNA]</scope>
    <source>
        <strain evidence="1 2">WN066</strain>
    </source>
</reference>
<dbReference type="RefSeq" id="WP_133334578.1">
    <property type="nucleotide sequence ID" value="NZ_SMYO01000005.1"/>
</dbReference>
<evidence type="ECO:0000313" key="2">
    <source>
        <dbReference type="Proteomes" id="UP000295132"/>
    </source>
</evidence>
<gene>
    <name evidence="1" type="ORF">E2K98_12745</name>
</gene>
<accession>A0A4R5VUS1</accession>
<evidence type="ECO:0000313" key="1">
    <source>
        <dbReference type="EMBL" id="TDK61751.1"/>
    </source>
</evidence>
<name>A0A4R5VUS1_9BACI</name>
<dbReference type="AlphaFoldDB" id="A0A4R5VUS1"/>
<protein>
    <submittedName>
        <fullName evidence="1">Uncharacterized protein</fullName>
    </submittedName>
</protein>
<comment type="caution">
    <text evidence="1">The sequence shown here is derived from an EMBL/GenBank/DDBJ whole genome shotgun (WGS) entry which is preliminary data.</text>
</comment>